<evidence type="ECO:0000259" key="2">
    <source>
        <dbReference type="Pfam" id="PF01458"/>
    </source>
</evidence>
<sequence length="268" mass="32384">MDLNKSQDITYSKTLSGLNEEIIRKISEENNEPSWMLEIRIESFKIFRELQLPKWWPDLSLLDLNKICYYANPEDTKDTKNWDEVPEKIRNTFDRLWIPEAEKEMLAWVWAQFDSKVVYHSIKKELEDKWVIFEDMSFAIKKHPDLVKKYFMKAIPINDHKFSALHWAVWNGWTFLYIPKWVKVEEPLQAYFRMNVRAGWQFEHTIIVLEEWAQAHYIEWCSAPKYWDIALHAWCVEVYVWKSASLRYSSVENWSSDTYNLNTKRAIV</sequence>
<name>K2FVY9_9BACT</name>
<dbReference type="InterPro" id="IPR037284">
    <property type="entry name" value="SUF_FeS_clus_asmbl_SufBD_sf"/>
</dbReference>
<dbReference type="PANTHER" id="PTHR30508">
    <property type="entry name" value="FES CLUSTER ASSEMBLY PROTEIN SUF"/>
    <property type="match status" value="1"/>
</dbReference>
<dbReference type="InterPro" id="IPR055346">
    <property type="entry name" value="Fe-S_cluster_assembly_SufBD"/>
</dbReference>
<dbReference type="Pfam" id="PF01458">
    <property type="entry name" value="SUFBD_core"/>
    <property type="match status" value="1"/>
</dbReference>
<reference evidence="4" key="1">
    <citation type="journal article" date="2012" name="Science">
        <title>Fermentation, hydrogen, and sulfur metabolism in multiple uncultivated bacterial phyla.</title>
        <authorList>
            <person name="Wrighton K.C."/>
            <person name="Thomas B.C."/>
            <person name="Sharon I."/>
            <person name="Miller C.S."/>
            <person name="Castelle C.J."/>
            <person name="VerBerkmoes N.C."/>
            <person name="Wilkins M.J."/>
            <person name="Hettich R.L."/>
            <person name="Lipton M.S."/>
            <person name="Williams K.H."/>
            <person name="Long P.E."/>
            <person name="Banfield J.F."/>
        </authorList>
    </citation>
    <scope>NUCLEOTIDE SEQUENCE [LARGE SCALE GENOMIC DNA]</scope>
</reference>
<feature type="domain" description="SUF system FeS cluster assembly SufBD N-terminal" evidence="3">
    <location>
        <begin position="123"/>
        <end position="189"/>
    </location>
</feature>
<proteinExistence type="inferred from homology"/>
<comment type="caution">
    <text evidence="4">The sequence shown here is derived from an EMBL/GenBank/DDBJ whole genome shotgun (WGS) entry which is preliminary data.</text>
</comment>
<evidence type="ECO:0000256" key="1">
    <source>
        <dbReference type="ARBA" id="ARBA00043967"/>
    </source>
</evidence>
<dbReference type="Pfam" id="PF19295">
    <property type="entry name" value="SufBD_N"/>
    <property type="match status" value="1"/>
</dbReference>
<dbReference type="SUPFAM" id="SSF101960">
    <property type="entry name" value="Stabilizer of iron transporter SufD"/>
    <property type="match status" value="1"/>
</dbReference>
<evidence type="ECO:0000313" key="4">
    <source>
        <dbReference type="EMBL" id="EKE27108.1"/>
    </source>
</evidence>
<feature type="non-terminal residue" evidence="4">
    <location>
        <position position="268"/>
    </location>
</feature>
<dbReference type="PANTHER" id="PTHR30508:SF1">
    <property type="entry name" value="UPF0051 PROTEIN ABCI8, CHLOROPLASTIC-RELATED"/>
    <property type="match status" value="1"/>
</dbReference>
<dbReference type="NCBIfam" id="TIGR01980">
    <property type="entry name" value="sufB"/>
    <property type="match status" value="1"/>
</dbReference>
<accession>K2FVY9</accession>
<evidence type="ECO:0000259" key="3">
    <source>
        <dbReference type="Pfam" id="PF19295"/>
    </source>
</evidence>
<evidence type="ECO:0008006" key="5">
    <source>
        <dbReference type="Google" id="ProtNLM"/>
    </source>
</evidence>
<dbReference type="AlphaFoldDB" id="K2FVY9"/>
<gene>
    <name evidence="4" type="ORF">ACD_4C00040G0001</name>
</gene>
<dbReference type="EMBL" id="AMFJ01000556">
    <property type="protein sequence ID" value="EKE27108.1"/>
    <property type="molecule type" value="Genomic_DNA"/>
</dbReference>
<dbReference type="GO" id="GO:0016226">
    <property type="term" value="P:iron-sulfur cluster assembly"/>
    <property type="evidence" value="ECO:0007669"/>
    <property type="project" value="InterPro"/>
</dbReference>
<dbReference type="InterPro" id="IPR000825">
    <property type="entry name" value="SUF_FeS_clus_asmbl_SufBD_core"/>
</dbReference>
<protein>
    <recommendedName>
        <fullName evidence="5">FeS assembly protein SufB</fullName>
    </recommendedName>
</protein>
<dbReference type="InterPro" id="IPR010231">
    <property type="entry name" value="SUF_FeS_clus_asmbl_SufB"/>
</dbReference>
<comment type="similarity">
    <text evidence="1">Belongs to the iron-sulfur cluster assembly SufBD family.</text>
</comment>
<dbReference type="InterPro" id="IPR045595">
    <property type="entry name" value="SufBD_N"/>
</dbReference>
<organism evidence="4">
    <name type="scientific">uncultured bacterium</name>
    <name type="common">gcode 4</name>
    <dbReference type="NCBI Taxonomy" id="1234023"/>
    <lineage>
        <taxon>Bacteria</taxon>
        <taxon>environmental samples</taxon>
    </lineage>
</organism>
<feature type="domain" description="SUF system FeS cluster assembly SufBD core" evidence="2">
    <location>
        <begin position="193"/>
        <end position="267"/>
    </location>
</feature>